<dbReference type="EMBL" id="KN833017">
    <property type="protein sequence ID" value="KIM78344.1"/>
    <property type="molecule type" value="Genomic_DNA"/>
</dbReference>
<proteinExistence type="predicted"/>
<name>A0A0C3FEF4_PILCF</name>
<dbReference type="GO" id="GO:0016020">
    <property type="term" value="C:membrane"/>
    <property type="evidence" value="ECO:0007669"/>
    <property type="project" value="TreeGrafter"/>
</dbReference>
<organism evidence="3 4">
    <name type="scientific">Piloderma croceum (strain F 1598)</name>
    <dbReference type="NCBI Taxonomy" id="765440"/>
    <lineage>
        <taxon>Eukaryota</taxon>
        <taxon>Fungi</taxon>
        <taxon>Dikarya</taxon>
        <taxon>Basidiomycota</taxon>
        <taxon>Agaricomycotina</taxon>
        <taxon>Agaricomycetes</taxon>
        <taxon>Agaricomycetidae</taxon>
        <taxon>Atheliales</taxon>
        <taxon>Atheliaceae</taxon>
        <taxon>Piloderma</taxon>
    </lineage>
</organism>
<reference evidence="4" key="2">
    <citation type="submission" date="2015-01" db="EMBL/GenBank/DDBJ databases">
        <title>Evolutionary Origins and Diversification of the Mycorrhizal Mutualists.</title>
        <authorList>
            <consortium name="DOE Joint Genome Institute"/>
            <consortium name="Mycorrhizal Genomics Consortium"/>
            <person name="Kohler A."/>
            <person name="Kuo A."/>
            <person name="Nagy L.G."/>
            <person name="Floudas D."/>
            <person name="Copeland A."/>
            <person name="Barry K.W."/>
            <person name="Cichocki N."/>
            <person name="Veneault-Fourrey C."/>
            <person name="LaButti K."/>
            <person name="Lindquist E.A."/>
            <person name="Lipzen A."/>
            <person name="Lundell T."/>
            <person name="Morin E."/>
            <person name="Murat C."/>
            <person name="Riley R."/>
            <person name="Ohm R."/>
            <person name="Sun H."/>
            <person name="Tunlid A."/>
            <person name="Henrissat B."/>
            <person name="Grigoriev I.V."/>
            <person name="Hibbett D.S."/>
            <person name="Martin F."/>
        </authorList>
    </citation>
    <scope>NUCLEOTIDE SEQUENCE [LARGE SCALE GENOMIC DNA]</scope>
    <source>
        <strain evidence="4">F 1598</strain>
    </source>
</reference>
<protein>
    <recommendedName>
        <fullName evidence="2">AB hydrolase-1 domain-containing protein</fullName>
    </recommendedName>
</protein>
<dbReference type="OrthoDB" id="408373at2759"/>
<gene>
    <name evidence="3" type="ORF">PILCRDRAFT_75734</name>
</gene>
<evidence type="ECO:0000259" key="2">
    <source>
        <dbReference type="Pfam" id="PF00561"/>
    </source>
</evidence>
<dbReference type="Pfam" id="PF00561">
    <property type="entry name" value="Abhydrolase_1"/>
    <property type="match status" value="1"/>
</dbReference>
<dbReference type="PANTHER" id="PTHR43798:SF31">
    <property type="entry name" value="AB HYDROLASE SUPERFAMILY PROTEIN YCLE"/>
    <property type="match status" value="1"/>
</dbReference>
<dbReference type="HOGENOM" id="CLU_020336_18_1_1"/>
<dbReference type="InterPro" id="IPR050266">
    <property type="entry name" value="AB_hydrolase_sf"/>
</dbReference>
<keyword evidence="4" id="KW-1185">Reference proteome</keyword>
<dbReference type="InterPro" id="IPR029058">
    <property type="entry name" value="AB_hydrolase_fold"/>
</dbReference>
<evidence type="ECO:0000313" key="4">
    <source>
        <dbReference type="Proteomes" id="UP000054166"/>
    </source>
</evidence>
<evidence type="ECO:0000313" key="3">
    <source>
        <dbReference type="EMBL" id="KIM78344.1"/>
    </source>
</evidence>
<dbReference type="InterPro" id="IPR000073">
    <property type="entry name" value="AB_hydrolase_1"/>
</dbReference>
<accession>A0A0C3FEF4</accession>
<evidence type="ECO:0000256" key="1">
    <source>
        <dbReference type="ARBA" id="ARBA00022801"/>
    </source>
</evidence>
<reference evidence="3 4" key="1">
    <citation type="submission" date="2014-04" db="EMBL/GenBank/DDBJ databases">
        <authorList>
            <consortium name="DOE Joint Genome Institute"/>
            <person name="Kuo A."/>
            <person name="Tarkka M."/>
            <person name="Buscot F."/>
            <person name="Kohler A."/>
            <person name="Nagy L.G."/>
            <person name="Floudas D."/>
            <person name="Copeland A."/>
            <person name="Barry K.W."/>
            <person name="Cichocki N."/>
            <person name="Veneault-Fourrey C."/>
            <person name="LaButti K."/>
            <person name="Lindquist E.A."/>
            <person name="Lipzen A."/>
            <person name="Lundell T."/>
            <person name="Morin E."/>
            <person name="Murat C."/>
            <person name="Sun H."/>
            <person name="Tunlid A."/>
            <person name="Henrissat B."/>
            <person name="Grigoriev I.V."/>
            <person name="Hibbett D.S."/>
            <person name="Martin F."/>
            <person name="Nordberg H.P."/>
            <person name="Cantor M.N."/>
            <person name="Hua S.X."/>
        </authorList>
    </citation>
    <scope>NUCLEOTIDE SEQUENCE [LARGE SCALE GENOMIC DNA]</scope>
    <source>
        <strain evidence="3 4">F 1598</strain>
    </source>
</reference>
<dbReference type="SUPFAM" id="SSF53474">
    <property type="entry name" value="alpha/beta-Hydrolases"/>
    <property type="match status" value="1"/>
</dbReference>
<keyword evidence="1" id="KW-0378">Hydrolase</keyword>
<dbReference type="InParanoid" id="A0A0C3FEF4"/>
<dbReference type="Gene3D" id="3.40.50.1820">
    <property type="entry name" value="alpha/beta hydrolase"/>
    <property type="match status" value="1"/>
</dbReference>
<dbReference type="PANTHER" id="PTHR43798">
    <property type="entry name" value="MONOACYLGLYCEROL LIPASE"/>
    <property type="match status" value="1"/>
</dbReference>
<feature type="domain" description="AB hydrolase-1" evidence="2">
    <location>
        <begin position="27"/>
        <end position="164"/>
    </location>
</feature>
<dbReference type="Proteomes" id="UP000054166">
    <property type="component" value="Unassembled WGS sequence"/>
</dbReference>
<dbReference type="STRING" id="765440.A0A0C3FEF4"/>
<dbReference type="AlphaFoldDB" id="A0A0C3FEF4"/>
<sequence length="294" mass="32966">MSSEGRIVTSRDGIKIWAQNAGDPSKPVVVFIHGFSCTALHFEKQFTNARMLNNLYMIRYDVRGHGQSDQPLFPEAYESVHHAEDLNAVCEAFKVKKPFLAGWSVQSVPSIVAADAVAHYGTDYISGSILINAIPYRSMHPEVTHPVIMKILPSILTNDVIEFFKGVRDFVISCATPGRPIPYADICMWTGAIILQHPLVRTYSLSRTQDERALMSVSESLPVLCIHGSEDQYTIAANHERFMKQNFGNVEYHTIPLGHTTFWEEPEKINALMLAWIKKVSQVSASDDVYILVV</sequence>
<dbReference type="GO" id="GO:0016787">
    <property type="term" value="F:hydrolase activity"/>
    <property type="evidence" value="ECO:0007669"/>
    <property type="project" value="UniProtKB-KW"/>
</dbReference>